<keyword evidence="2" id="KW-1185">Reference proteome</keyword>
<dbReference type="Proteomes" id="UP000275385">
    <property type="component" value="Unassembled WGS sequence"/>
</dbReference>
<evidence type="ECO:0000313" key="1">
    <source>
        <dbReference type="EMBL" id="RKU44093.1"/>
    </source>
</evidence>
<dbReference type="EMBL" id="QVQW01000034">
    <property type="protein sequence ID" value="RKU44093.1"/>
    <property type="molecule type" value="Genomic_DNA"/>
</dbReference>
<sequence length="73" mass="8298">MRGCFFGDLGDVGKSKSKIQQGLHSFRSCGLENCCSTDRCFFWRRMMVDMKCVLVRDGVCQSFLFTYAVAEPP</sequence>
<evidence type="ECO:0000313" key="2">
    <source>
        <dbReference type="Proteomes" id="UP000275385"/>
    </source>
</evidence>
<comment type="caution">
    <text evidence="1">The sequence shown here is derived from an EMBL/GenBank/DDBJ whole genome shotgun (WGS) entry which is preliminary data.</text>
</comment>
<dbReference type="AlphaFoldDB" id="A0A420Y8B1"/>
<gene>
    <name evidence="1" type="ORF">DL546_009916</name>
</gene>
<protein>
    <submittedName>
        <fullName evidence="1">Uncharacterized protein</fullName>
    </submittedName>
</protein>
<reference evidence="1 2" key="1">
    <citation type="submission" date="2018-08" db="EMBL/GenBank/DDBJ databases">
        <title>Draft genome of the lignicolous fungus Coniochaeta pulveracea.</title>
        <authorList>
            <person name="Borstlap C.J."/>
            <person name="De Witt R.N."/>
            <person name="Botha A."/>
            <person name="Volschenk H."/>
        </authorList>
    </citation>
    <scope>NUCLEOTIDE SEQUENCE [LARGE SCALE GENOMIC DNA]</scope>
    <source>
        <strain evidence="1 2">CAB683</strain>
    </source>
</reference>
<organism evidence="1 2">
    <name type="scientific">Coniochaeta pulveracea</name>
    <dbReference type="NCBI Taxonomy" id="177199"/>
    <lineage>
        <taxon>Eukaryota</taxon>
        <taxon>Fungi</taxon>
        <taxon>Dikarya</taxon>
        <taxon>Ascomycota</taxon>
        <taxon>Pezizomycotina</taxon>
        <taxon>Sordariomycetes</taxon>
        <taxon>Sordariomycetidae</taxon>
        <taxon>Coniochaetales</taxon>
        <taxon>Coniochaetaceae</taxon>
        <taxon>Coniochaeta</taxon>
    </lineage>
</organism>
<proteinExistence type="predicted"/>
<name>A0A420Y8B1_9PEZI</name>
<accession>A0A420Y8B1</accession>